<keyword evidence="2 8" id="KW-0813">Transport</keyword>
<evidence type="ECO:0000256" key="1">
    <source>
        <dbReference type="ARBA" id="ARBA00004571"/>
    </source>
</evidence>
<keyword evidence="12" id="KW-0675">Receptor</keyword>
<dbReference type="AlphaFoldDB" id="A0A918V924"/>
<evidence type="ECO:0000256" key="7">
    <source>
        <dbReference type="ARBA" id="ARBA00023237"/>
    </source>
</evidence>
<protein>
    <submittedName>
        <fullName evidence="12">TonB-dependent receptor</fullName>
    </submittedName>
</protein>
<organism evidence="12 13">
    <name type="scientific">Algibacter mikhailovii</name>
    <dbReference type="NCBI Taxonomy" id="425498"/>
    <lineage>
        <taxon>Bacteria</taxon>
        <taxon>Pseudomonadati</taxon>
        <taxon>Bacteroidota</taxon>
        <taxon>Flavobacteriia</taxon>
        <taxon>Flavobacteriales</taxon>
        <taxon>Flavobacteriaceae</taxon>
        <taxon>Algibacter</taxon>
    </lineage>
</organism>
<keyword evidence="3 8" id="KW-1134">Transmembrane beta strand</keyword>
<evidence type="ECO:0000313" key="12">
    <source>
        <dbReference type="EMBL" id="GGZ80713.1"/>
    </source>
</evidence>
<evidence type="ECO:0000256" key="4">
    <source>
        <dbReference type="ARBA" id="ARBA00022692"/>
    </source>
</evidence>
<dbReference type="PROSITE" id="PS52016">
    <property type="entry name" value="TONB_DEPENDENT_REC_3"/>
    <property type="match status" value="1"/>
</dbReference>
<dbReference type="EMBL" id="BMWZ01000004">
    <property type="protein sequence ID" value="GGZ80713.1"/>
    <property type="molecule type" value="Genomic_DNA"/>
</dbReference>
<keyword evidence="4 8" id="KW-0812">Transmembrane</keyword>
<proteinExistence type="inferred from homology"/>
<comment type="subcellular location">
    <subcellularLocation>
        <location evidence="1 8">Cell outer membrane</location>
        <topology evidence="1 8">Multi-pass membrane protein</topology>
    </subcellularLocation>
</comment>
<dbReference type="InterPro" id="IPR000531">
    <property type="entry name" value="Beta-barrel_TonB"/>
</dbReference>
<gene>
    <name evidence="12" type="primary">fecA</name>
    <name evidence="12" type="ORF">GCM10007028_17580</name>
</gene>
<dbReference type="Pfam" id="PF13715">
    <property type="entry name" value="CarbopepD_reg_2"/>
    <property type="match status" value="1"/>
</dbReference>
<evidence type="ECO:0000256" key="8">
    <source>
        <dbReference type="PROSITE-ProRule" id="PRU01360"/>
    </source>
</evidence>
<evidence type="ECO:0000256" key="6">
    <source>
        <dbReference type="ARBA" id="ARBA00023136"/>
    </source>
</evidence>
<evidence type="ECO:0000256" key="5">
    <source>
        <dbReference type="ARBA" id="ARBA00023077"/>
    </source>
</evidence>
<dbReference type="Proteomes" id="UP000636004">
    <property type="component" value="Unassembled WGS sequence"/>
</dbReference>
<dbReference type="RefSeq" id="WP_308427713.1">
    <property type="nucleotide sequence ID" value="NZ_BMWZ01000004.1"/>
</dbReference>
<dbReference type="GO" id="GO:0033214">
    <property type="term" value="P:siderophore-iron import into cell"/>
    <property type="evidence" value="ECO:0007669"/>
    <property type="project" value="TreeGrafter"/>
</dbReference>
<keyword evidence="7 8" id="KW-0998">Cell outer membrane</keyword>
<dbReference type="PANTHER" id="PTHR30442">
    <property type="entry name" value="IRON III DICITRATE TRANSPORT PROTEIN FECA"/>
    <property type="match status" value="1"/>
</dbReference>
<dbReference type="Pfam" id="PF07715">
    <property type="entry name" value="Plug"/>
    <property type="match status" value="1"/>
</dbReference>
<dbReference type="InterPro" id="IPR039426">
    <property type="entry name" value="TonB-dep_rcpt-like"/>
</dbReference>
<dbReference type="InterPro" id="IPR012910">
    <property type="entry name" value="Plug_dom"/>
</dbReference>
<feature type="domain" description="TonB-dependent receptor plug" evidence="11">
    <location>
        <begin position="139"/>
        <end position="235"/>
    </location>
</feature>
<name>A0A918V924_9FLAO</name>
<evidence type="ECO:0000313" key="13">
    <source>
        <dbReference type="Proteomes" id="UP000636004"/>
    </source>
</evidence>
<dbReference type="InterPro" id="IPR037066">
    <property type="entry name" value="Plug_dom_sf"/>
</dbReference>
<evidence type="ECO:0000256" key="2">
    <source>
        <dbReference type="ARBA" id="ARBA00022448"/>
    </source>
</evidence>
<sequence>MMKLKDCKLVFALLFGVILYAQNKVSGVVLFAGNNTPVAEVNIYDKTSGLITTTNANGEFEFLTSKERLTLIFFSFEYEVKEMLIEASNSENLSVVLQDLTTQLSEVEITARKRKLFELQRLKDIEGTAIYAGKKTEVVLVEQSMANLASNNARQIYSQVTGLNIYQNDDAGLQLNIGGRGLDPNRTSNFNTRQNGYDISADVLGYPESYYTPASEGIEQIQIIRGAASLQYGTQFGGLINFKMKSPNPNKPVEFVTRNTLGSFGLYTNFTSLSGTKDKFSYYTFFNYKKGDGFRPNSEFESKNVFAHLGYQFSDNTKLEGEITYLNYLAQQAGGLTDTMFEQDPLQSNRTRNWFEVNWLLYNLKFKHEFSEKTNFTFNFFGLDASRKAVGFRGDPYPTGLNKNPIVTEDIQNNDGTFFYNRDVIEGTFKNWGAEARLLTKYNFLNQESALLVGTKYYHANNASLQGAGNKGTNADFTIYNNDFPEYPNESDFKYPNRNFAVFGENIFRFSETFSVTPGFRFEQIKTESDGVYYQKNYDNANNLISSEAFDDNRVFDRAFVLLGVGTSYKPNDFLELYGNISQNYRSVTFSDIRTVSPTFIIDPNITDEEGFTVDVGLRGRYKNAFSYDVGVFMVNYNGRIGNVLDDRANWVRTNAGDALIYGLESFIDWNVMDAIGGNSNYKLNLGLNLAYIDSEYTNSKVNGITGNKVEFIPDINLKTTLHFGYKDLLGSIQYTYLSDQFTDAFNSQKDTPGGLREGIIGEIPAYDILDISLSYTYKRFKLETGVNNVLDNSYFTRRATGYPGPGIIPSAPRNWYATLEIKI</sequence>
<dbReference type="SUPFAM" id="SSF49464">
    <property type="entry name" value="Carboxypeptidase regulatory domain-like"/>
    <property type="match status" value="1"/>
</dbReference>
<accession>A0A918V924</accession>
<dbReference type="InterPro" id="IPR036942">
    <property type="entry name" value="Beta-barrel_TonB_sf"/>
</dbReference>
<keyword evidence="5 9" id="KW-0798">TonB box</keyword>
<feature type="domain" description="TonB-dependent receptor-like beta-barrel" evidence="10">
    <location>
        <begin position="311"/>
        <end position="790"/>
    </location>
</feature>
<keyword evidence="13" id="KW-1185">Reference proteome</keyword>
<evidence type="ECO:0000256" key="3">
    <source>
        <dbReference type="ARBA" id="ARBA00022452"/>
    </source>
</evidence>
<reference evidence="12" key="1">
    <citation type="journal article" date="2014" name="Int. J. Syst. Evol. Microbiol.">
        <title>Complete genome sequence of Corynebacterium casei LMG S-19264T (=DSM 44701T), isolated from a smear-ripened cheese.</title>
        <authorList>
            <consortium name="US DOE Joint Genome Institute (JGI-PGF)"/>
            <person name="Walter F."/>
            <person name="Albersmeier A."/>
            <person name="Kalinowski J."/>
            <person name="Ruckert C."/>
        </authorList>
    </citation>
    <scope>NUCLEOTIDE SEQUENCE</scope>
    <source>
        <strain evidence="12">KCTC 12710</strain>
    </source>
</reference>
<dbReference type="InterPro" id="IPR008969">
    <property type="entry name" value="CarboxyPept-like_regulatory"/>
</dbReference>
<comment type="caution">
    <text evidence="12">The sequence shown here is derived from an EMBL/GenBank/DDBJ whole genome shotgun (WGS) entry which is preliminary data.</text>
</comment>
<dbReference type="Pfam" id="PF00593">
    <property type="entry name" value="TonB_dep_Rec_b-barrel"/>
    <property type="match status" value="1"/>
</dbReference>
<comment type="similarity">
    <text evidence="8 9">Belongs to the TonB-dependent receptor family.</text>
</comment>
<evidence type="ECO:0000259" key="11">
    <source>
        <dbReference type="Pfam" id="PF07715"/>
    </source>
</evidence>
<dbReference type="PANTHER" id="PTHR30442:SF0">
    <property type="entry name" value="FE(3+) DICITRATE TRANSPORT PROTEIN FECA"/>
    <property type="match status" value="1"/>
</dbReference>
<dbReference type="Gene3D" id="2.40.170.20">
    <property type="entry name" value="TonB-dependent receptor, beta-barrel domain"/>
    <property type="match status" value="1"/>
</dbReference>
<dbReference type="Gene3D" id="2.170.130.10">
    <property type="entry name" value="TonB-dependent receptor, plug domain"/>
    <property type="match status" value="1"/>
</dbReference>
<evidence type="ECO:0000259" key="10">
    <source>
        <dbReference type="Pfam" id="PF00593"/>
    </source>
</evidence>
<reference evidence="12" key="2">
    <citation type="submission" date="2020-09" db="EMBL/GenBank/DDBJ databases">
        <authorList>
            <person name="Sun Q."/>
            <person name="Kim S."/>
        </authorList>
    </citation>
    <scope>NUCLEOTIDE SEQUENCE</scope>
    <source>
        <strain evidence="12">KCTC 12710</strain>
    </source>
</reference>
<dbReference type="SUPFAM" id="SSF56935">
    <property type="entry name" value="Porins"/>
    <property type="match status" value="1"/>
</dbReference>
<evidence type="ECO:0000256" key="9">
    <source>
        <dbReference type="RuleBase" id="RU003357"/>
    </source>
</evidence>
<dbReference type="GO" id="GO:0009279">
    <property type="term" value="C:cell outer membrane"/>
    <property type="evidence" value="ECO:0007669"/>
    <property type="project" value="UniProtKB-SubCell"/>
</dbReference>
<keyword evidence="6 8" id="KW-0472">Membrane</keyword>